<dbReference type="EMBL" id="JAQJAC010000010">
    <property type="protein sequence ID" value="KAJ5569228.1"/>
    <property type="molecule type" value="Genomic_DNA"/>
</dbReference>
<gene>
    <name evidence="2" type="ORF">N7450_011714</name>
</gene>
<feature type="compositionally biased region" description="Basic and acidic residues" evidence="1">
    <location>
        <begin position="142"/>
        <end position="152"/>
    </location>
</feature>
<evidence type="ECO:0000313" key="2">
    <source>
        <dbReference type="EMBL" id="KAJ5569228.1"/>
    </source>
</evidence>
<comment type="caution">
    <text evidence="2">The sequence shown here is derived from an EMBL/GenBank/DDBJ whole genome shotgun (WGS) entry which is preliminary data.</text>
</comment>
<name>A0AAD6DAT0_9EURO</name>
<feature type="compositionally biased region" description="Low complexity" evidence="1">
    <location>
        <begin position="22"/>
        <end position="36"/>
    </location>
</feature>
<evidence type="ECO:0000313" key="3">
    <source>
        <dbReference type="Proteomes" id="UP001216150"/>
    </source>
</evidence>
<feature type="compositionally biased region" description="Basic residues" evidence="1">
    <location>
        <begin position="153"/>
        <end position="170"/>
    </location>
</feature>
<accession>A0AAD6DAT0</accession>
<evidence type="ECO:0000256" key="1">
    <source>
        <dbReference type="SAM" id="MobiDB-lite"/>
    </source>
</evidence>
<feature type="region of interest" description="Disordered" evidence="1">
    <location>
        <begin position="1"/>
        <end position="84"/>
    </location>
</feature>
<feature type="region of interest" description="Disordered" evidence="1">
    <location>
        <begin position="142"/>
        <end position="170"/>
    </location>
</feature>
<organism evidence="2 3">
    <name type="scientific">Penicillium hetheringtonii</name>
    <dbReference type="NCBI Taxonomy" id="911720"/>
    <lineage>
        <taxon>Eukaryota</taxon>
        <taxon>Fungi</taxon>
        <taxon>Dikarya</taxon>
        <taxon>Ascomycota</taxon>
        <taxon>Pezizomycotina</taxon>
        <taxon>Eurotiomycetes</taxon>
        <taxon>Eurotiomycetidae</taxon>
        <taxon>Eurotiales</taxon>
        <taxon>Aspergillaceae</taxon>
        <taxon>Penicillium</taxon>
    </lineage>
</organism>
<feature type="compositionally biased region" description="Polar residues" evidence="1">
    <location>
        <begin position="52"/>
        <end position="71"/>
    </location>
</feature>
<keyword evidence="3" id="KW-1185">Reference proteome</keyword>
<reference evidence="2 3" key="1">
    <citation type="journal article" date="2023" name="IMA Fungus">
        <title>Comparative genomic study of the Penicillium genus elucidates a diverse pangenome and 15 lateral gene transfer events.</title>
        <authorList>
            <person name="Petersen C."/>
            <person name="Sorensen T."/>
            <person name="Nielsen M.R."/>
            <person name="Sondergaard T.E."/>
            <person name="Sorensen J.L."/>
            <person name="Fitzpatrick D.A."/>
            <person name="Frisvad J.C."/>
            <person name="Nielsen K.L."/>
        </authorList>
    </citation>
    <scope>NUCLEOTIDE SEQUENCE [LARGE SCALE GENOMIC DNA]</scope>
    <source>
        <strain evidence="2 3">IBT 29057</strain>
    </source>
</reference>
<dbReference type="AlphaFoldDB" id="A0AAD6DAT0"/>
<dbReference type="Proteomes" id="UP001216150">
    <property type="component" value="Unassembled WGS sequence"/>
</dbReference>
<protein>
    <submittedName>
        <fullName evidence="2">Uncharacterized protein</fullName>
    </submittedName>
</protein>
<sequence>MGAVQKPSHAQKMPDFRRRLQRALSLSSSESEYSQSPTASLSGDTTEEELTHSSGNHQAASQQSDPANDVQNGAVPIPQLGGDGAQFLRDSNMLALQCVAESLESSMAHLSNCLEDFRRQLADLSHRLDAIYTEAGKRIKSDTTHKLDEPKQKASRTRRSQRAIRRAGGV</sequence>
<proteinExistence type="predicted"/>